<proteinExistence type="predicted"/>
<protein>
    <submittedName>
        <fullName evidence="1">Uncharacterized protein</fullName>
    </submittedName>
</protein>
<dbReference type="Proteomes" id="UP000481858">
    <property type="component" value="Unassembled WGS sequence"/>
</dbReference>
<dbReference type="OrthoDB" id="5343383at2759"/>
<dbReference type="AlphaFoldDB" id="A0A7C8J1D8"/>
<name>A0A7C8J1D8_9PEZI</name>
<dbReference type="EMBL" id="WUBL01000005">
    <property type="protein sequence ID" value="KAF2972684.1"/>
    <property type="molecule type" value="Genomic_DNA"/>
</dbReference>
<comment type="caution">
    <text evidence="1">The sequence shown here is derived from an EMBL/GenBank/DDBJ whole genome shotgun (WGS) entry which is preliminary data.</text>
</comment>
<dbReference type="InParanoid" id="A0A7C8J1D8"/>
<sequence length="279" mass="31930">MPFLDEISYSRDGTIAAVRDYYQFITKMYLKETDIIEPPEDGWASLSTHLQCMGKTDEVLGLLSQLPYLQSPSDIRDQAQGAPWCEFVDWRAQAALVENGKIDGDKLRMLSEGLPGLEYRDDIPPYVVGLTMGSGDLNPTFLLDTQHGIVTWYGITEEMRESAVTVADPVDDDPYDYAASEREAEWRAEGHSWAIADFFTVLKSKFSDLDWVPLGRHRVIDVYTIMHPSSDGVIPMLREIYHSYGWPDLENYRKYECLQRVQAALEEHYPDLADRREDS</sequence>
<keyword evidence="2" id="KW-1185">Reference proteome</keyword>
<reference evidence="1 2" key="1">
    <citation type="submission" date="2019-12" db="EMBL/GenBank/DDBJ databases">
        <title>Draft genome sequence of the ascomycete Xylaria multiplex DSM 110363.</title>
        <authorList>
            <person name="Buettner E."/>
            <person name="Kellner H."/>
        </authorList>
    </citation>
    <scope>NUCLEOTIDE SEQUENCE [LARGE SCALE GENOMIC DNA]</scope>
    <source>
        <strain evidence="1 2">DSM 110363</strain>
    </source>
</reference>
<evidence type="ECO:0000313" key="1">
    <source>
        <dbReference type="EMBL" id="KAF2972684.1"/>
    </source>
</evidence>
<evidence type="ECO:0000313" key="2">
    <source>
        <dbReference type="Proteomes" id="UP000481858"/>
    </source>
</evidence>
<accession>A0A7C8J1D8</accession>
<gene>
    <name evidence="1" type="ORF">GQX73_g872</name>
</gene>
<organism evidence="1 2">
    <name type="scientific">Xylaria multiplex</name>
    <dbReference type="NCBI Taxonomy" id="323545"/>
    <lineage>
        <taxon>Eukaryota</taxon>
        <taxon>Fungi</taxon>
        <taxon>Dikarya</taxon>
        <taxon>Ascomycota</taxon>
        <taxon>Pezizomycotina</taxon>
        <taxon>Sordariomycetes</taxon>
        <taxon>Xylariomycetidae</taxon>
        <taxon>Xylariales</taxon>
        <taxon>Xylariaceae</taxon>
        <taxon>Xylaria</taxon>
    </lineage>
</organism>